<reference evidence="5 6" key="1">
    <citation type="submission" date="2016-10" db="EMBL/GenBank/DDBJ databases">
        <authorList>
            <person name="de Groot N.N."/>
        </authorList>
    </citation>
    <scope>NUCLEOTIDE SEQUENCE [LARGE SCALE GENOMIC DNA]</scope>
    <source>
        <strain evidence="5 6">DSM 17890</strain>
    </source>
</reference>
<evidence type="ECO:0000256" key="2">
    <source>
        <dbReference type="ARBA" id="ARBA00019992"/>
    </source>
</evidence>
<dbReference type="Gene3D" id="1.25.40.10">
    <property type="entry name" value="Tetratricopeptide repeat domain"/>
    <property type="match status" value="1"/>
</dbReference>
<keyword evidence="4" id="KW-0802">TPR repeat</keyword>
<dbReference type="CDD" id="cd05804">
    <property type="entry name" value="StaR_like"/>
    <property type="match status" value="1"/>
</dbReference>
<dbReference type="Proteomes" id="UP000199118">
    <property type="component" value="Unassembled WGS sequence"/>
</dbReference>
<dbReference type="EMBL" id="FNMZ01000003">
    <property type="protein sequence ID" value="SDX01485.1"/>
    <property type="molecule type" value="Genomic_DNA"/>
</dbReference>
<evidence type="ECO:0000313" key="5">
    <source>
        <dbReference type="EMBL" id="SDX01485.1"/>
    </source>
</evidence>
<protein>
    <recommendedName>
        <fullName evidence="2">Tetratricopeptide repeat protein 38</fullName>
    </recommendedName>
</protein>
<accession>A0A1H2Y948</accession>
<dbReference type="RefSeq" id="WP_092681152.1">
    <property type="nucleotide sequence ID" value="NZ_FNMZ01000003.1"/>
</dbReference>
<dbReference type="PANTHER" id="PTHR16263">
    <property type="entry name" value="TETRATRICOPEPTIDE REPEAT PROTEIN 38"/>
    <property type="match status" value="1"/>
</dbReference>
<dbReference type="PANTHER" id="PTHR16263:SF4">
    <property type="entry name" value="TETRATRICOPEPTIDE REPEAT PROTEIN 38"/>
    <property type="match status" value="1"/>
</dbReference>
<keyword evidence="3" id="KW-0677">Repeat</keyword>
<evidence type="ECO:0000256" key="4">
    <source>
        <dbReference type="ARBA" id="ARBA00022803"/>
    </source>
</evidence>
<dbReference type="OrthoDB" id="9815900at2"/>
<name>A0A1H2Y948_9RHOB</name>
<evidence type="ECO:0000256" key="1">
    <source>
        <dbReference type="ARBA" id="ARBA00005857"/>
    </source>
</evidence>
<keyword evidence="6" id="KW-1185">Reference proteome</keyword>
<organism evidence="5 6">
    <name type="scientific">Albimonas donghaensis</name>
    <dbReference type="NCBI Taxonomy" id="356660"/>
    <lineage>
        <taxon>Bacteria</taxon>
        <taxon>Pseudomonadati</taxon>
        <taxon>Pseudomonadota</taxon>
        <taxon>Alphaproteobacteria</taxon>
        <taxon>Rhodobacterales</taxon>
        <taxon>Paracoccaceae</taxon>
        <taxon>Albimonas</taxon>
    </lineage>
</organism>
<gene>
    <name evidence="5" type="ORF">SAMN05444336_10344</name>
</gene>
<comment type="similarity">
    <text evidence="1">Belongs to the TTC38 family.</text>
</comment>
<dbReference type="STRING" id="356660.SAMN05444336_10344"/>
<sequence>MLRDRYDNALTTGSAAARDAYAEGMDLFLAADAGAETAFTRAAGEDPDFALAHLALARDRQARGAPGPAREALAAARAAAGARPVTPREAGQLHALGLLIEGRGAEAMAAIRAQAAAHPRDAMTVQTCTGVFGLIGFSGQPGREAEQLAFTAALAPHYGDDWWFLAQHAFSQMESGATGPAEATITRSLEGNPRNANGAHIRSHLHYENGETEAGYAYLDAWRKDYARGGILHCHVNWHIALWALERGDEATMWAVVDADIAPETGAGPALNVLTDMAAILYRAELAGVRVDPARWRAISAYASERFPKPGIAFADVHAALAHAMAGEGEALARILRDARGPAGDLVRLLAEAFGALAEGRWADALDPLAKAMTDHARIGGSRAQRDLIEFAMAGALLKLGRGEEAKRLLAIRRPLAPAGSVKGLV</sequence>
<evidence type="ECO:0000313" key="6">
    <source>
        <dbReference type="Proteomes" id="UP000199118"/>
    </source>
</evidence>
<dbReference type="InterPro" id="IPR011990">
    <property type="entry name" value="TPR-like_helical_dom_sf"/>
</dbReference>
<proteinExistence type="inferred from homology"/>
<dbReference type="AlphaFoldDB" id="A0A1H2Y948"/>
<evidence type="ECO:0000256" key="3">
    <source>
        <dbReference type="ARBA" id="ARBA00022737"/>
    </source>
</evidence>
<dbReference type="InterPro" id="IPR033891">
    <property type="entry name" value="TTC38"/>
</dbReference>